<reference evidence="1 2" key="1">
    <citation type="submission" date="2022-01" db="EMBL/GenBank/DDBJ databases">
        <title>Whole genome-based taxonomy of the Shewanellaceae.</title>
        <authorList>
            <person name="Martin-Rodriguez A.J."/>
        </authorList>
    </citation>
    <scope>NUCLEOTIDE SEQUENCE [LARGE SCALE GENOMIC DNA]</scope>
    <source>
        <strain evidence="1 2">DSM 17177</strain>
    </source>
</reference>
<gene>
    <name evidence="1" type="ORF">L2764_01855</name>
</gene>
<organism evidence="1 2">
    <name type="scientific">Shewanella surugensis</name>
    <dbReference type="NCBI Taxonomy" id="212020"/>
    <lineage>
        <taxon>Bacteria</taxon>
        <taxon>Pseudomonadati</taxon>
        <taxon>Pseudomonadota</taxon>
        <taxon>Gammaproteobacteria</taxon>
        <taxon>Alteromonadales</taxon>
        <taxon>Shewanellaceae</taxon>
        <taxon>Shewanella</taxon>
    </lineage>
</organism>
<evidence type="ECO:0000313" key="1">
    <source>
        <dbReference type="EMBL" id="MCL1123256.1"/>
    </source>
</evidence>
<sequence length="58" mass="6672">MDLVKQGDEVMYFDPNFGAVTHDVKFEKVFLAGIKEHIRKEYTLPLEGKVLLYGLSKI</sequence>
<comment type="caution">
    <text evidence="1">The sequence shown here is derived from an EMBL/GenBank/DDBJ whole genome shotgun (WGS) entry which is preliminary data.</text>
</comment>
<protein>
    <submittedName>
        <fullName evidence="1">Uncharacterized protein</fullName>
    </submittedName>
</protein>
<proteinExistence type="predicted"/>
<dbReference type="Proteomes" id="UP001203423">
    <property type="component" value="Unassembled WGS sequence"/>
</dbReference>
<dbReference type="EMBL" id="JAKIKS010000004">
    <property type="protein sequence ID" value="MCL1123256.1"/>
    <property type="molecule type" value="Genomic_DNA"/>
</dbReference>
<dbReference type="RefSeq" id="WP_248938544.1">
    <property type="nucleotide sequence ID" value="NZ_JAKIKS010000004.1"/>
</dbReference>
<accession>A0ABT0L6E1</accession>
<evidence type="ECO:0000313" key="2">
    <source>
        <dbReference type="Proteomes" id="UP001203423"/>
    </source>
</evidence>
<keyword evidence="2" id="KW-1185">Reference proteome</keyword>
<name>A0ABT0L6E1_9GAMM</name>